<dbReference type="AlphaFoldDB" id="A0A0D8JBD2"/>
<dbReference type="OrthoDB" id="963867at2"/>
<name>A0A0D8JBD2_9BACT</name>
<keyword evidence="2" id="KW-1185">Reference proteome</keyword>
<dbReference type="RefSeq" id="WP_045025609.1">
    <property type="nucleotide sequence ID" value="NZ_JRHC01000001.1"/>
</dbReference>
<protein>
    <submittedName>
        <fullName evidence="1">Uncharacterized protein</fullName>
    </submittedName>
</protein>
<dbReference type="Proteomes" id="UP000032544">
    <property type="component" value="Unassembled WGS sequence"/>
</dbReference>
<reference evidence="1 2" key="1">
    <citation type="submission" date="2014-09" db="EMBL/GenBank/DDBJ databases">
        <title>Draft Genome Sequence of Draconibacterium sp. JN14CK-3.</title>
        <authorList>
            <person name="Dong C."/>
            <person name="Lai Q."/>
            <person name="Shao Z."/>
        </authorList>
    </citation>
    <scope>NUCLEOTIDE SEQUENCE [LARGE SCALE GENOMIC DNA]</scope>
    <source>
        <strain evidence="1 2">JN14CK-3</strain>
    </source>
</reference>
<dbReference type="EMBL" id="JRHC01000001">
    <property type="protein sequence ID" value="KJF44049.1"/>
    <property type="molecule type" value="Genomic_DNA"/>
</dbReference>
<proteinExistence type="predicted"/>
<sequence>MVNKKQLPLKLCRDIEEIYSDIRKVAVAKQNIIVIEKEEDLHIKIIDNDPNSDFFLSILNPKFNRKSIFEMKWKPMNSISLDTHTTKVDKENVIKYFVTWIDTIEAYNSVYLSPDEKILKQYETEFFDSFEIIDEDADYNSFDFERQLIIQKFLESTLKILEEHPSDTKLIEEEVNDLKKNIPNLTKKVIVRRISKILALARKHSLNMCKAIYIEVKKQLISRAVTGGLDFIFDSISNL</sequence>
<evidence type="ECO:0000313" key="1">
    <source>
        <dbReference type="EMBL" id="KJF44049.1"/>
    </source>
</evidence>
<comment type="caution">
    <text evidence="1">The sequence shown here is derived from an EMBL/GenBank/DDBJ whole genome shotgun (WGS) entry which is preliminary data.</text>
</comment>
<organism evidence="1 2">
    <name type="scientific">Draconibacterium sediminis</name>
    <dbReference type="NCBI Taxonomy" id="1544798"/>
    <lineage>
        <taxon>Bacteria</taxon>
        <taxon>Pseudomonadati</taxon>
        <taxon>Bacteroidota</taxon>
        <taxon>Bacteroidia</taxon>
        <taxon>Marinilabiliales</taxon>
        <taxon>Prolixibacteraceae</taxon>
        <taxon>Draconibacterium</taxon>
    </lineage>
</organism>
<evidence type="ECO:0000313" key="2">
    <source>
        <dbReference type="Proteomes" id="UP000032544"/>
    </source>
</evidence>
<accession>A0A0D8JBD2</accession>
<gene>
    <name evidence="1" type="ORF">LH29_00470</name>
</gene>